<evidence type="ECO:0000256" key="4">
    <source>
        <dbReference type="ARBA" id="ARBA00022692"/>
    </source>
</evidence>
<organism evidence="9 10">
    <name type="scientific">Methylomusa anaerophila</name>
    <dbReference type="NCBI Taxonomy" id="1930071"/>
    <lineage>
        <taxon>Bacteria</taxon>
        <taxon>Bacillati</taxon>
        <taxon>Bacillota</taxon>
        <taxon>Negativicutes</taxon>
        <taxon>Selenomonadales</taxon>
        <taxon>Sporomusaceae</taxon>
        <taxon>Methylomusa</taxon>
    </lineage>
</organism>
<feature type="transmembrane region" description="Helical" evidence="7">
    <location>
        <begin position="69"/>
        <end position="92"/>
    </location>
</feature>
<name>A0A348AEL8_9FIRM</name>
<accession>A0A348AEL8</accession>
<protein>
    <submittedName>
        <fullName evidence="9">Putative aliphatic sulfonates transport permease protein SsuC</fullName>
    </submittedName>
</protein>
<feature type="transmembrane region" description="Helical" evidence="7">
    <location>
        <begin position="104"/>
        <end position="123"/>
    </location>
</feature>
<feature type="transmembrane region" description="Helical" evidence="7">
    <location>
        <begin position="12"/>
        <end position="34"/>
    </location>
</feature>
<dbReference type="PANTHER" id="PTHR30151">
    <property type="entry name" value="ALKANE SULFONATE ABC TRANSPORTER-RELATED, MEMBRANE SUBUNIT"/>
    <property type="match status" value="1"/>
</dbReference>
<dbReference type="PANTHER" id="PTHR30151:SF0">
    <property type="entry name" value="ABC TRANSPORTER PERMEASE PROTEIN MJ0413-RELATED"/>
    <property type="match status" value="1"/>
</dbReference>
<proteinExistence type="inferred from homology"/>
<keyword evidence="4 7" id="KW-0812">Transmembrane</keyword>
<dbReference type="EMBL" id="AP018449">
    <property type="protein sequence ID" value="BBB89516.1"/>
    <property type="molecule type" value="Genomic_DNA"/>
</dbReference>
<reference evidence="9 10" key="1">
    <citation type="journal article" date="2018" name="Int. J. Syst. Evol. Microbiol.">
        <title>Methylomusa anaerophila gen. nov., sp. nov., an anaerobic methanol-utilizing bacterium isolated from a microbial fuel cell.</title>
        <authorList>
            <person name="Amano N."/>
            <person name="Yamamuro A."/>
            <person name="Miyahara M."/>
            <person name="Kouzuma A."/>
            <person name="Abe T."/>
            <person name="Watanabe K."/>
        </authorList>
    </citation>
    <scope>NUCLEOTIDE SEQUENCE [LARGE SCALE GENOMIC DNA]</scope>
    <source>
        <strain evidence="9 10">MMFC1</strain>
    </source>
</reference>
<dbReference type="AlphaFoldDB" id="A0A348AEL8"/>
<keyword evidence="10" id="KW-1185">Reference proteome</keyword>
<dbReference type="Pfam" id="PF00528">
    <property type="entry name" value="BPD_transp_1"/>
    <property type="match status" value="1"/>
</dbReference>
<dbReference type="InterPro" id="IPR035906">
    <property type="entry name" value="MetI-like_sf"/>
</dbReference>
<evidence type="ECO:0000256" key="1">
    <source>
        <dbReference type="ARBA" id="ARBA00004651"/>
    </source>
</evidence>
<evidence type="ECO:0000256" key="3">
    <source>
        <dbReference type="ARBA" id="ARBA00022475"/>
    </source>
</evidence>
<dbReference type="SUPFAM" id="SSF161098">
    <property type="entry name" value="MetI-like"/>
    <property type="match status" value="1"/>
</dbReference>
<feature type="transmembrane region" description="Helical" evidence="7">
    <location>
        <begin position="169"/>
        <end position="186"/>
    </location>
</feature>
<dbReference type="InterPro" id="IPR000515">
    <property type="entry name" value="MetI-like"/>
</dbReference>
<evidence type="ECO:0000259" key="8">
    <source>
        <dbReference type="PROSITE" id="PS50928"/>
    </source>
</evidence>
<keyword evidence="2 7" id="KW-0813">Transport</keyword>
<dbReference type="Proteomes" id="UP000276437">
    <property type="component" value="Chromosome"/>
</dbReference>
<dbReference type="PROSITE" id="PS50928">
    <property type="entry name" value="ABC_TM1"/>
    <property type="match status" value="1"/>
</dbReference>
<feature type="transmembrane region" description="Helical" evidence="7">
    <location>
        <begin position="192"/>
        <end position="213"/>
    </location>
</feature>
<gene>
    <name evidence="9" type="primary">ssuC_4</name>
    <name evidence="9" type="ORF">MAMMFC1_00149</name>
</gene>
<dbReference type="GO" id="GO:0005886">
    <property type="term" value="C:plasma membrane"/>
    <property type="evidence" value="ECO:0007669"/>
    <property type="project" value="UniProtKB-SubCell"/>
</dbReference>
<comment type="similarity">
    <text evidence="7">Belongs to the binding-protein-dependent transport system permease family.</text>
</comment>
<dbReference type="CDD" id="cd06261">
    <property type="entry name" value="TM_PBP2"/>
    <property type="match status" value="1"/>
</dbReference>
<evidence type="ECO:0000256" key="5">
    <source>
        <dbReference type="ARBA" id="ARBA00022989"/>
    </source>
</evidence>
<evidence type="ECO:0000256" key="7">
    <source>
        <dbReference type="RuleBase" id="RU363032"/>
    </source>
</evidence>
<evidence type="ECO:0000256" key="6">
    <source>
        <dbReference type="ARBA" id="ARBA00023136"/>
    </source>
</evidence>
<dbReference type="KEGG" id="mana:MAMMFC1_00149"/>
<keyword evidence="5 7" id="KW-1133">Transmembrane helix</keyword>
<dbReference type="GO" id="GO:0055085">
    <property type="term" value="P:transmembrane transport"/>
    <property type="evidence" value="ECO:0007669"/>
    <property type="project" value="InterPro"/>
</dbReference>
<evidence type="ECO:0000313" key="9">
    <source>
        <dbReference type="EMBL" id="BBB89516.1"/>
    </source>
</evidence>
<dbReference type="RefSeq" id="WP_126305654.1">
    <property type="nucleotide sequence ID" value="NZ_AP018449.1"/>
</dbReference>
<feature type="transmembrane region" description="Helical" evidence="7">
    <location>
        <begin position="225"/>
        <end position="246"/>
    </location>
</feature>
<evidence type="ECO:0000256" key="2">
    <source>
        <dbReference type="ARBA" id="ARBA00022448"/>
    </source>
</evidence>
<evidence type="ECO:0000313" key="10">
    <source>
        <dbReference type="Proteomes" id="UP000276437"/>
    </source>
</evidence>
<sequence length="262" mass="29630">MLNWVRKINDQFISYYLIVLFFLLWQVAPVIGWANPKFIPPVSKVLEAGWVLVKNGDMYVHIAVSLERVFIGLFISIIIGLPLGFILGGWLPKVAKYFEPFMNLCAQINTMTLLPLFLILFGVGEGGKYSIIFWASFWPILFTTMEGVKQVDPLVIKCAKAMGVNGFSMFFKVFLPGAAMQIFTGIRTGTTMAFMLLIGAEWLGANMGLGWLIRNSEDNWQIPRLYLGILAIAVIGLIINYFLVWLENTLITWRETEPESTN</sequence>
<keyword evidence="6 7" id="KW-0472">Membrane</keyword>
<comment type="subcellular location">
    <subcellularLocation>
        <location evidence="1 7">Cell membrane</location>
        <topology evidence="1 7">Multi-pass membrane protein</topology>
    </subcellularLocation>
</comment>
<feature type="domain" description="ABC transmembrane type-1" evidence="8">
    <location>
        <begin position="62"/>
        <end position="247"/>
    </location>
</feature>
<dbReference type="Gene3D" id="1.10.3720.10">
    <property type="entry name" value="MetI-like"/>
    <property type="match status" value="1"/>
</dbReference>
<keyword evidence="3" id="KW-1003">Cell membrane</keyword>
<dbReference type="OrthoDB" id="9804353at2"/>